<name>A0A4Y7PDN7_9AGAM</name>
<evidence type="ECO:0000313" key="3">
    <source>
        <dbReference type="Proteomes" id="UP000294933"/>
    </source>
</evidence>
<dbReference type="AlphaFoldDB" id="A0A4Y7PDN7"/>
<accession>A0A4Y7PDN7</accession>
<feature type="compositionally biased region" description="Low complexity" evidence="1">
    <location>
        <begin position="30"/>
        <end position="39"/>
    </location>
</feature>
<gene>
    <name evidence="2" type="ORF">BD410DRAFT_880803</name>
</gene>
<evidence type="ECO:0000256" key="1">
    <source>
        <dbReference type="SAM" id="MobiDB-lite"/>
    </source>
</evidence>
<dbReference type="OrthoDB" id="3259156at2759"/>
<reference evidence="2 3" key="1">
    <citation type="submission" date="2018-06" db="EMBL/GenBank/DDBJ databases">
        <title>A transcriptomic atlas of mushroom development highlights an independent origin of complex multicellularity.</title>
        <authorList>
            <consortium name="DOE Joint Genome Institute"/>
            <person name="Krizsan K."/>
            <person name="Almasi E."/>
            <person name="Merenyi Z."/>
            <person name="Sahu N."/>
            <person name="Viragh M."/>
            <person name="Koszo T."/>
            <person name="Mondo S."/>
            <person name="Kiss B."/>
            <person name="Balint B."/>
            <person name="Kues U."/>
            <person name="Barry K."/>
            <person name="Hegedus J.C."/>
            <person name="Henrissat B."/>
            <person name="Johnson J."/>
            <person name="Lipzen A."/>
            <person name="Ohm R."/>
            <person name="Nagy I."/>
            <person name="Pangilinan J."/>
            <person name="Yan J."/>
            <person name="Xiong Y."/>
            <person name="Grigoriev I.V."/>
            <person name="Hibbett D.S."/>
            <person name="Nagy L.G."/>
        </authorList>
    </citation>
    <scope>NUCLEOTIDE SEQUENCE [LARGE SCALE GENOMIC DNA]</scope>
    <source>
        <strain evidence="2 3">SZMC22713</strain>
    </source>
</reference>
<dbReference type="STRING" id="50990.A0A4Y7PDN7"/>
<keyword evidence="3" id="KW-1185">Reference proteome</keyword>
<feature type="region of interest" description="Disordered" evidence="1">
    <location>
        <begin position="30"/>
        <end position="51"/>
    </location>
</feature>
<sequence>IPGRARASVLRTLAQNARVARGVRDFAWDSSLPSPSQSSRDQTEATTHAPSTITSTQNTFFLVRTLANMPLLSTLALKNPDTGVLAHVSARGLVEFRFSLDLESACEASIEQVAEFLSLPHLRTLSGPSSLLCALVPGRPVERVTLHLTTPVYTGLLRPREVMGALALSTATSDDATMGVRELNIVVGPDVDKRTTELVLIAAGERLGGSVSALEVSVLRDAETIGQEDLYAQITAVIWRFPNLRSLSLSHHHPTAPSSSSSTSPSPINTGAATVTISDVEHRHAGEPEEWHALCPSLRRVGMLSGEVWHASASGT</sequence>
<protein>
    <submittedName>
        <fullName evidence="2">Uncharacterized protein</fullName>
    </submittedName>
</protein>
<dbReference type="EMBL" id="ML170700">
    <property type="protein sequence ID" value="TDL13346.1"/>
    <property type="molecule type" value="Genomic_DNA"/>
</dbReference>
<feature type="region of interest" description="Disordered" evidence="1">
    <location>
        <begin position="250"/>
        <end position="271"/>
    </location>
</feature>
<dbReference type="VEuPathDB" id="FungiDB:BD410DRAFT_880803"/>
<feature type="compositionally biased region" description="Low complexity" evidence="1">
    <location>
        <begin position="255"/>
        <end position="267"/>
    </location>
</feature>
<evidence type="ECO:0000313" key="2">
    <source>
        <dbReference type="EMBL" id="TDL13346.1"/>
    </source>
</evidence>
<dbReference type="Proteomes" id="UP000294933">
    <property type="component" value="Unassembled WGS sequence"/>
</dbReference>
<organism evidence="2 3">
    <name type="scientific">Rickenella mellea</name>
    <dbReference type="NCBI Taxonomy" id="50990"/>
    <lineage>
        <taxon>Eukaryota</taxon>
        <taxon>Fungi</taxon>
        <taxon>Dikarya</taxon>
        <taxon>Basidiomycota</taxon>
        <taxon>Agaricomycotina</taxon>
        <taxon>Agaricomycetes</taxon>
        <taxon>Hymenochaetales</taxon>
        <taxon>Rickenellaceae</taxon>
        <taxon>Rickenella</taxon>
    </lineage>
</organism>
<proteinExistence type="predicted"/>
<feature type="non-terminal residue" evidence="2">
    <location>
        <position position="1"/>
    </location>
</feature>